<evidence type="ECO:0000259" key="6">
    <source>
        <dbReference type="Pfam" id="PF01368"/>
    </source>
</evidence>
<evidence type="ECO:0000259" key="7">
    <source>
        <dbReference type="Pfam" id="PF02272"/>
    </source>
</evidence>
<feature type="domain" description="RecJ OB" evidence="8">
    <location>
        <begin position="467"/>
        <end position="570"/>
    </location>
</feature>
<keyword evidence="4" id="KW-0378">Hydrolase</keyword>
<dbReference type="InterPro" id="IPR041122">
    <property type="entry name" value="RecJ_OB"/>
</dbReference>
<evidence type="ECO:0000256" key="1">
    <source>
        <dbReference type="ARBA" id="ARBA00005915"/>
    </source>
</evidence>
<evidence type="ECO:0000313" key="9">
    <source>
        <dbReference type="EMBL" id="MFC6632183.1"/>
    </source>
</evidence>
<gene>
    <name evidence="9" type="primary">recJ</name>
    <name evidence="9" type="ORF">ACFQBM_02765</name>
</gene>
<evidence type="ECO:0000256" key="3">
    <source>
        <dbReference type="ARBA" id="ARBA00022722"/>
    </source>
</evidence>
<dbReference type="InterPro" id="IPR004610">
    <property type="entry name" value="RecJ"/>
</dbReference>
<evidence type="ECO:0000256" key="2">
    <source>
        <dbReference type="ARBA" id="ARBA00019841"/>
    </source>
</evidence>
<dbReference type="InterPro" id="IPR038763">
    <property type="entry name" value="DHH_sf"/>
</dbReference>
<reference evidence="10" key="1">
    <citation type="journal article" date="2019" name="Int. J. Syst. Evol. Microbiol.">
        <title>The Global Catalogue of Microorganisms (GCM) 10K type strain sequencing project: providing services to taxonomists for standard genome sequencing and annotation.</title>
        <authorList>
            <consortium name="The Broad Institute Genomics Platform"/>
            <consortium name="The Broad Institute Genome Sequencing Center for Infectious Disease"/>
            <person name="Wu L."/>
            <person name="Ma J."/>
        </authorList>
    </citation>
    <scope>NUCLEOTIDE SEQUENCE [LARGE SCALE GENOMIC DNA]</scope>
    <source>
        <strain evidence="10">CGMCC 1.13718</strain>
    </source>
</reference>
<dbReference type="RefSeq" id="WP_193192290.1">
    <property type="nucleotide sequence ID" value="NZ_JACZFR010000026.1"/>
</dbReference>
<evidence type="ECO:0000259" key="8">
    <source>
        <dbReference type="Pfam" id="PF17768"/>
    </source>
</evidence>
<dbReference type="Proteomes" id="UP001596425">
    <property type="component" value="Unassembled WGS sequence"/>
</dbReference>
<dbReference type="PANTHER" id="PTHR30255">
    <property type="entry name" value="SINGLE-STRANDED-DNA-SPECIFIC EXONUCLEASE RECJ"/>
    <property type="match status" value="1"/>
</dbReference>
<evidence type="ECO:0000256" key="4">
    <source>
        <dbReference type="ARBA" id="ARBA00022801"/>
    </source>
</evidence>
<dbReference type="Gene3D" id="3.90.1640.30">
    <property type="match status" value="1"/>
</dbReference>
<dbReference type="InterPro" id="IPR001667">
    <property type="entry name" value="DDH_dom"/>
</dbReference>
<dbReference type="SUPFAM" id="SSF64182">
    <property type="entry name" value="DHH phosphoesterases"/>
    <property type="match status" value="1"/>
</dbReference>
<dbReference type="InterPro" id="IPR003156">
    <property type="entry name" value="DHHA1_dom"/>
</dbReference>
<sequence length="575" mass="62072">MTTRIQRRPVDLSTGRFASDTPKILQRVLLGRGVTSETELDHRLAKLHAPQAMRGLEKAVALLAEAMRAQQKILIVGDFDADGATSSSLAVLALGAMGAPGVEFLVPNRFDYGYGLTPEIVEVAREYGPDVLITVDNGISSIDGVAAAKAAGMTVIVTDHHLPGAELPEADAIVNPNQPGCDFPSKNLAGVGVIFYLLSRLRSTLEESGWFSDSGISPPNMAEYLDLVALGTVADLVPLDHNNRILVHQGIARIRAGRCRPGIAALLEVAGRDQRKLSTTDIGFTLGPRINAAGRLDDIGTGIRCLLTRDPAEARELAAELDALNRDRKAIEQGMQREAMAALEKLQLDGDIPWSLCLYDEHWHQGVVGILASRIKEKFHRPVIAFAEGDNGLIKGSARSIAGLHIRDALSDVAAAQPNLISKFGGHAMAAGLSLPAENFPAFVDAFEEAVRSRLTEKQLQAVIDSDGELEPAEFSMHTAATLRACAPWGQAFPEPLFDGAFLLLQQRIVGERHLKMVVAPEGNPQLALDAIAFNVDTEQWPQPAEKARLAFKLDINEFRGRESLQLLVSHLEAI</sequence>
<accession>A0ABW1YID2</accession>
<dbReference type="Pfam" id="PF02272">
    <property type="entry name" value="DHHA1"/>
    <property type="match status" value="1"/>
</dbReference>
<protein>
    <recommendedName>
        <fullName evidence="2">Single-stranded-DNA-specific exonuclease RecJ</fullName>
    </recommendedName>
</protein>
<comment type="caution">
    <text evidence="9">The sequence shown here is derived from an EMBL/GenBank/DDBJ whole genome shotgun (WGS) entry which is preliminary data.</text>
</comment>
<proteinExistence type="inferred from homology"/>
<name>A0ABW1YID2_9GAMM</name>
<dbReference type="InterPro" id="IPR051673">
    <property type="entry name" value="SSDNA_exonuclease_RecJ"/>
</dbReference>
<feature type="domain" description="DHHA1" evidence="7">
    <location>
        <begin position="359"/>
        <end position="452"/>
    </location>
</feature>
<keyword evidence="3" id="KW-0540">Nuclease</keyword>
<organism evidence="9 10">
    <name type="scientific">Microbulbifer taiwanensis</name>
    <dbReference type="NCBI Taxonomy" id="986746"/>
    <lineage>
        <taxon>Bacteria</taxon>
        <taxon>Pseudomonadati</taxon>
        <taxon>Pseudomonadota</taxon>
        <taxon>Gammaproteobacteria</taxon>
        <taxon>Cellvibrionales</taxon>
        <taxon>Microbulbiferaceae</taxon>
        <taxon>Microbulbifer</taxon>
    </lineage>
</organism>
<dbReference type="GO" id="GO:0004527">
    <property type="term" value="F:exonuclease activity"/>
    <property type="evidence" value="ECO:0007669"/>
    <property type="project" value="UniProtKB-KW"/>
</dbReference>
<dbReference type="EMBL" id="JBHSVR010000001">
    <property type="protein sequence ID" value="MFC6632183.1"/>
    <property type="molecule type" value="Genomic_DNA"/>
</dbReference>
<dbReference type="Pfam" id="PF01368">
    <property type="entry name" value="DHH"/>
    <property type="match status" value="1"/>
</dbReference>
<comment type="similarity">
    <text evidence="1">Belongs to the RecJ family.</text>
</comment>
<evidence type="ECO:0000256" key="5">
    <source>
        <dbReference type="ARBA" id="ARBA00022839"/>
    </source>
</evidence>
<dbReference type="PANTHER" id="PTHR30255:SF2">
    <property type="entry name" value="SINGLE-STRANDED-DNA-SPECIFIC EXONUCLEASE RECJ"/>
    <property type="match status" value="1"/>
</dbReference>
<keyword evidence="10" id="KW-1185">Reference proteome</keyword>
<evidence type="ECO:0000313" key="10">
    <source>
        <dbReference type="Proteomes" id="UP001596425"/>
    </source>
</evidence>
<dbReference type="Gene3D" id="3.10.310.30">
    <property type="match status" value="1"/>
</dbReference>
<keyword evidence="5 9" id="KW-0269">Exonuclease</keyword>
<feature type="domain" description="DDH" evidence="6">
    <location>
        <begin position="72"/>
        <end position="232"/>
    </location>
</feature>
<dbReference type="NCBIfam" id="TIGR00644">
    <property type="entry name" value="recJ"/>
    <property type="match status" value="1"/>
</dbReference>
<dbReference type="Pfam" id="PF17768">
    <property type="entry name" value="RecJ_OB"/>
    <property type="match status" value="1"/>
</dbReference>